<comment type="caution">
    <text evidence="8">The sequence shown here is derived from an EMBL/GenBank/DDBJ whole genome shotgun (WGS) entry which is preliminary data.</text>
</comment>
<keyword evidence="6" id="KW-0812">Transmembrane</keyword>
<name>A0A8H2VBD1_9SACH</name>
<dbReference type="PANTHER" id="PTHR12645:SF1">
    <property type="entry name" value="FAD-LINKED SULFHYDRYL OXIDASE ERV2"/>
    <property type="match status" value="1"/>
</dbReference>
<keyword evidence="3 6" id="KW-0274">FAD</keyword>
<dbReference type="SUPFAM" id="SSF69000">
    <property type="entry name" value="FAD-dependent thiol oxidase"/>
    <property type="match status" value="1"/>
</dbReference>
<feature type="transmembrane region" description="Helical" evidence="6">
    <location>
        <begin position="13"/>
        <end position="30"/>
    </location>
</feature>
<comment type="catalytic activity">
    <reaction evidence="6">
        <text>2 R'C(R)SH + O2 = R'C(R)S-S(R)CR' + H2O2</text>
        <dbReference type="Rhea" id="RHEA:17357"/>
        <dbReference type="ChEBI" id="CHEBI:15379"/>
        <dbReference type="ChEBI" id="CHEBI:16240"/>
        <dbReference type="ChEBI" id="CHEBI:16520"/>
        <dbReference type="ChEBI" id="CHEBI:17412"/>
        <dbReference type="EC" id="1.8.3.2"/>
    </reaction>
</comment>
<dbReference type="EC" id="1.8.3.2" evidence="6"/>
<keyword evidence="2 6" id="KW-0285">Flavoprotein</keyword>
<evidence type="ECO:0000256" key="2">
    <source>
        <dbReference type="ARBA" id="ARBA00022630"/>
    </source>
</evidence>
<evidence type="ECO:0000256" key="3">
    <source>
        <dbReference type="ARBA" id="ARBA00022827"/>
    </source>
</evidence>
<evidence type="ECO:0000259" key="7">
    <source>
        <dbReference type="PROSITE" id="PS51324"/>
    </source>
</evidence>
<accession>A0A8H2VBD1</accession>
<evidence type="ECO:0000313" key="9">
    <source>
        <dbReference type="Proteomes" id="UP000644660"/>
    </source>
</evidence>
<sequence length="215" mass="25383">MSLWDKCNANKDYVYRIIALMFLIITWTLLSSGELDGSIPHSKIFFKSLNLDNYFNGSNDDSLRYTNEQDMIKNEDPKYMELGRVTWKTFHVTMEMFPDVNMNDNDDLKKRDKLVDWINLLGETYPCSKDQQNTPNNLFLQSIKNYPLPINLNKIINIEWGCHIHNLVNERLGKIKYDCSILIQDLKQTEQDFNQNIEYNDLDKVTLNREEKQLG</sequence>
<keyword evidence="4 6" id="KW-0560">Oxidoreductase</keyword>
<keyword evidence="6" id="KW-0472">Membrane</keyword>
<dbReference type="PANTHER" id="PTHR12645">
    <property type="entry name" value="ALR/ERV"/>
    <property type="match status" value="1"/>
</dbReference>
<evidence type="ECO:0000313" key="8">
    <source>
        <dbReference type="EMBL" id="CAB4252133.1"/>
    </source>
</evidence>
<dbReference type="Gene3D" id="1.20.120.310">
    <property type="entry name" value="ERV/ALR sulfhydryl oxidase domain"/>
    <property type="match status" value="1"/>
</dbReference>
<dbReference type="GO" id="GO:0005739">
    <property type="term" value="C:mitochondrion"/>
    <property type="evidence" value="ECO:0007669"/>
    <property type="project" value="TreeGrafter"/>
</dbReference>
<comment type="cofactor">
    <cofactor evidence="1 6">
        <name>FAD</name>
        <dbReference type="ChEBI" id="CHEBI:57692"/>
    </cofactor>
</comment>
<organism evidence="8 9">
    <name type="scientific">Maudiozyma barnettii</name>
    <dbReference type="NCBI Taxonomy" id="61262"/>
    <lineage>
        <taxon>Eukaryota</taxon>
        <taxon>Fungi</taxon>
        <taxon>Dikarya</taxon>
        <taxon>Ascomycota</taxon>
        <taxon>Saccharomycotina</taxon>
        <taxon>Saccharomycetes</taxon>
        <taxon>Saccharomycetales</taxon>
        <taxon>Saccharomycetaceae</taxon>
        <taxon>Maudiozyma</taxon>
    </lineage>
</organism>
<gene>
    <name evidence="8" type="ORF">KABA2_01S06776</name>
</gene>
<dbReference type="GeneID" id="64855256"/>
<dbReference type="OrthoDB" id="59470at2759"/>
<dbReference type="InterPro" id="IPR036774">
    <property type="entry name" value="ERV/ALR_sulphydryl_oxid_sf"/>
</dbReference>
<dbReference type="InterPro" id="IPR017905">
    <property type="entry name" value="ERV/ALR_sulphydryl_oxidase"/>
</dbReference>
<evidence type="ECO:0000256" key="6">
    <source>
        <dbReference type="RuleBase" id="RU371123"/>
    </source>
</evidence>
<reference evidence="8 9" key="1">
    <citation type="submission" date="2020-05" db="EMBL/GenBank/DDBJ databases">
        <authorList>
            <person name="Casaregola S."/>
            <person name="Devillers H."/>
            <person name="Grondin C."/>
        </authorList>
    </citation>
    <scope>NUCLEOTIDE SEQUENCE [LARGE SCALE GENOMIC DNA]</scope>
    <source>
        <strain evidence="8 9">CLIB 1767</strain>
    </source>
</reference>
<evidence type="ECO:0000256" key="5">
    <source>
        <dbReference type="ARBA" id="ARBA00023157"/>
    </source>
</evidence>
<dbReference type="Proteomes" id="UP000644660">
    <property type="component" value="Unassembled WGS sequence"/>
</dbReference>
<evidence type="ECO:0000256" key="4">
    <source>
        <dbReference type="ARBA" id="ARBA00023002"/>
    </source>
</evidence>
<dbReference type="GO" id="GO:0050660">
    <property type="term" value="F:flavin adenine dinucleotide binding"/>
    <property type="evidence" value="ECO:0007669"/>
    <property type="project" value="TreeGrafter"/>
</dbReference>
<feature type="domain" description="ERV/ALR sulfhydryl oxidase" evidence="7">
    <location>
        <begin position="75"/>
        <end position="186"/>
    </location>
</feature>
<proteinExistence type="predicted"/>
<dbReference type="RefSeq" id="XP_041404172.1">
    <property type="nucleotide sequence ID" value="XM_041548238.1"/>
</dbReference>
<protein>
    <recommendedName>
        <fullName evidence="6">Sulfhydryl oxidase</fullName>
        <ecNumber evidence="6">1.8.3.2</ecNumber>
    </recommendedName>
</protein>
<dbReference type="EMBL" id="CAEFZW010000001">
    <property type="protein sequence ID" value="CAB4252133.1"/>
    <property type="molecule type" value="Genomic_DNA"/>
</dbReference>
<keyword evidence="6" id="KW-1133">Transmembrane helix</keyword>
<dbReference type="InterPro" id="IPR039799">
    <property type="entry name" value="ALR/ERV"/>
</dbReference>
<evidence type="ECO:0000256" key="1">
    <source>
        <dbReference type="ARBA" id="ARBA00001974"/>
    </source>
</evidence>
<keyword evidence="5" id="KW-1015">Disulfide bond</keyword>
<dbReference type="AlphaFoldDB" id="A0A8H2VBD1"/>
<dbReference type="GO" id="GO:0016971">
    <property type="term" value="F:flavin-dependent sulfhydryl oxidase activity"/>
    <property type="evidence" value="ECO:0007669"/>
    <property type="project" value="InterPro"/>
</dbReference>
<dbReference type="PROSITE" id="PS51324">
    <property type="entry name" value="ERV_ALR"/>
    <property type="match status" value="1"/>
</dbReference>
<dbReference type="Pfam" id="PF04777">
    <property type="entry name" value="Evr1_Alr"/>
    <property type="match status" value="1"/>
</dbReference>
<keyword evidence="9" id="KW-1185">Reference proteome</keyword>